<reference evidence="6" key="1">
    <citation type="submission" date="2023-05" db="EMBL/GenBank/DDBJ databases">
        <authorList>
            <person name="Huff M."/>
        </authorList>
    </citation>
    <scope>NUCLEOTIDE SEQUENCE</scope>
</reference>
<accession>A0AAD1ZW45</accession>
<dbReference type="Pfam" id="PF12819">
    <property type="entry name" value="Malectin_like"/>
    <property type="match status" value="1"/>
</dbReference>
<dbReference type="CDD" id="cd12087">
    <property type="entry name" value="TM_EGFR-like"/>
    <property type="match status" value="1"/>
</dbReference>
<dbReference type="SUPFAM" id="SSF52058">
    <property type="entry name" value="L domain-like"/>
    <property type="match status" value="1"/>
</dbReference>
<feature type="domain" description="Malectin-like" evidence="5">
    <location>
        <begin position="25"/>
        <end position="340"/>
    </location>
</feature>
<dbReference type="InterPro" id="IPR032675">
    <property type="entry name" value="LRR_dom_sf"/>
</dbReference>
<sequence>MEKWVLLFLALFNLKAFAQDTWLGIDCGSETSTANIGGVWQTDEAFIKTGTNQFVSSDNFQTLGLLNTLRAFTTQNKNCYALPALATTRYFIRATFLYGNYDRLSKPPNFDLEIDGNKWMTVVSSSTEIFHYEIIYTSMGDTISVCLAQTMVNQFPFISSLEAWPILDNNMYIHMNRDLAWLNSYRYNYGANDWILGYPDKYNRLWEPMAQLGLVNTSADPGTILTSTPYEYPPDSAVLDAMEAQNATDSITLSFGPIKTNSLINIEAYFTAMSLDEVTETREFGFYVGNKQLATVTTEYGTCTGVWALVTPFSSSLTIELRPTKTSKLPPIISAIEVYTASDPLVTTRTLQDDLDGLTVFVHTFEQLKGWSGEPCLPTHTAWQWLGCTGSDPPRVTSIDLSNNSLYGQIPEFLGNLPNLKTLVEGNTNLDASHKNKKTTALIIGLSVGLSLVVIMILVALLYWLIRIKRAHQGQNQATGPESGGPENPPKMNSESTSVEASIEQLIRPQPRPSAPMEPSMEEDFEQNSDEDYVPVSNANQIHQSMAPEMDLEELEEIIKQREYNTHDDPDHDNDNANSNEHKIPDRVHENEQAMAPDLDLEELEEIVRQETGGTNELHNSGKT</sequence>
<organism evidence="6 7">
    <name type="scientific">Fraxinus pennsylvanica</name>
    <dbReference type="NCBI Taxonomy" id="56036"/>
    <lineage>
        <taxon>Eukaryota</taxon>
        <taxon>Viridiplantae</taxon>
        <taxon>Streptophyta</taxon>
        <taxon>Embryophyta</taxon>
        <taxon>Tracheophyta</taxon>
        <taxon>Spermatophyta</taxon>
        <taxon>Magnoliopsida</taxon>
        <taxon>eudicotyledons</taxon>
        <taxon>Gunneridae</taxon>
        <taxon>Pentapetalae</taxon>
        <taxon>asterids</taxon>
        <taxon>lamiids</taxon>
        <taxon>Lamiales</taxon>
        <taxon>Oleaceae</taxon>
        <taxon>Oleeae</taxon>
        <taxon>Fraxinus</taxon>
    </lineage>
</organism>
<keyword evidence="3" id="KW-0472">Membrane</keyword>
<dbReference type="PANTHER" id="PTHR45631">
    <property type="entry name" value="OS07G0107800 PROTEIN-RELATED"/>
    <property type="match status" value="1"/>
</dbReference>
<feature type="transmembrane region" description="Helical" evidence="3">
    <location>
        <begin position="441"/>
        <end position="466"/>
    </location>
</feature>
<keyword evidence="4" id="KW-0732">Signal</keyword>
<dbReference type="GO" id="GO:0016020">
    <property type="term" value="C:membrane"/>
    <property type="evidence" value="ECO:0007669"/>
    <property type="project" value="UniProtKB-SubCell"/>
</dbReference>
<dbReference type="PANTHER" id="PTHR45631:SF186">
    <property type="entry name" value="MALECTIN-LIKE DOMAIN-CONTAINING PROTEIN"/>
    <property type="match status" value="1"/>
</dbReference>
<evidence type="ECO:0000256" key="3">
    <source>
        <dbReference type="SAM" id="Phobius"/>
    </source>
</evidence>
<dbReference type="Proteomes" id="UP000834106">
    <property type="component" value="Chromosome 14"/>
</dbReference>
<feature type="region of interest" description="Disordered" evidence="2">
    <location>
        <begin position="475"/>
        <end position="530"/>
    </location>
</feature>
<protein>
    <recommendedName>
        <fullName evidence="5">Malectin-like domain-containing protein</fullName>
    </recommendedName>
</protein>
<feature type="signal peptide" evidence="4">
    <location>
        <begin position="1"/>
        <end position="18"/>
    </location>
</feature>
<feature type="compositionally biased region" description="Acidic residues" evidence="2">
    <location>
        <begin position="520"/>
        <end position="530"/>
    </location>
</feature>
<evidence type="ECO:0000313" key="7">
    <source>
        <dbReference type="Proteomes" id="UP000834106"/>
    </source>
</evidence>
<dbReference type="InterPro" id="IPR024788">
    <property type="entry name" value="Malectin-like_Carb-bd_dom"/>
</dbReference>
<dbReference type="Gene3D" id="3.80.10.10">
    <property type="entry name" value="Ribonuclease Inhibitor"/>
    <property type="match status" value="1"/>
</dbReference>
<evidence type="ECO:0000256" key="2">
    <source>
        <dbReference type="SAM" id="MobiDB-lite"/>
    </source>
</evidence>
<evidence type="ECO:0000256" key="1">
    <source>
        <dbReference type="ARBA" id="ARBA00004167"/>
    </source>
</evidence>
<name>A0AAD1ZW45_9LAMI</name>
<keyword evidence="3" id="KW-0812">Transmembrane</keyword>
<evidence type="ECO:0000256" key="4">
    <source>
        <dbReference type="SAM" id="SignalP"/>
    </source>
</evidence>
<feature type="region of interest" description="Disordered" evidence="2">
    <location>
        <begin position="564"/>
        <end position="589"/>
    </location>
</feature>
<dbReference type="AlphaFoldDB" id="A0AAD1ZW45"/>
<proteinExistence type="predicted"/>
<dbReference type="EMBL" id="OU503049">
    <property type="protein sequence ID" value="CAI9776714.1"/>
    <property type="molecule type" value="Genomic_DNA"/>
</dbReference>
<evidence type="ECO:0000259" key="5">
    <source>
        <dbReference type="Pfam" id="PF12819"/>
    </source>
</evidence>
<evidence type="ECO:0000313" key="6">
    <source>
        <dbReference type="EMBL" id="CAI9776714.1"/>
    </source>
</evidence>
<keyword evidence="7" id="KW-1185">Reference proteome</keyword>
<feature type="compositionally biased region" description="Polar residues" evidence="2">
    <location>
        <begin position="491"/>
        <end position="500"/>
    </location>
</feature>
<feature type="chain" id="PRO_5041907847" description="Malectin-like domain-containing protein" evidence="4">
    <location>
        <begin position="19"/>
        <end position="624"/>
    </location>
</feature>
<keyword evidence="3" id="KW-1133">Transmembrane helix</keyword>
<gene>
    <name evidence="6" type="ORF">FPE_LOCUS24144</name>
</gene>
<comment type="subcellular location">
    <subcellularLocation>
        <location evidence="1">Membrane</location>
        <topology evidence="1">Single-pass membrane protein</topology>
    </subcellularLocation>
</comment>